<gene>
    <name evidence="1" type="ORF">GBAR_LOCUS29738</name>
</gene>
<feature type="non-terminal residue" evidence="1">
    <location>
        <position position="1"/>
    </location>
</feature>
<dbReference type="AlphaFoldDB" id="A0AA35TVF5"/>
<protein>
    <submittedName>
        <fullName evidence="1">Uncharacterized protein</fullName>
    </submittedName>
</protein>
<comment type="caution">
    <text evidence="1">The sequence shown here is derived from an EMBL/GenBank/DDBJ whole genome shotgun (WGS) entry which is preliminary data.</text>
</comment>
<sequence>MFSIPLYELLIYPCLRNRGPSILQSAGIGRWYKGRERDEIADSQLMLVENVYYK</sequence>
<dbReference type="Proteomes" id="UP001174909">
    <property type="component" value="Unassembled WGS sequence"/>
</dbReference>
<evidence type="ECO:0000313" key="2">
    <source>
        <dbReference type="Proteomes" id="UP001174909"/>
    </source>
</evidence>
<evidence type="ECO:0000313" key="1">
    <source>
        <dbReference type="EMBL" id="CAI8054499.1"/>
    </source>
</evidence>
<proteinExistence type="predicted"/>
<organism evidence="1 2">
    <name type="scientific">Geodia barretti</name>
    <name type="common">Barrett's horny sponge</name>
    <dbReference type="NCBI Taxonomy" id="519541"/>
    <lineage>
        <taxon>Eukaryota</taxon>
        <taxon>Metazoa</taxon>
        <taxon>Porifera</taxon>
        <taxon>Demospongiae</taxon>
        <taxon>Heteroscleromorpha</taxon>
        <taxon>Tetractinellida</taxon>
        <taxon>Astrophorina</taxon>
        <taxon>Geodiidae</taxon>
        <taxon>Geodia</taxon>
    </lineage>
</organism>
<dbReference type="EMBL" id="CASHTH010004186">
    <property type="protein sequence ID" value="CAI8054499.1"/>
    <property type="molecule type" value="Genomic_DNA"/>
</dbReference>
<name>A0AA35TVF5_GEOBA</name>
<reference evidence="1" key="1">
    <citation type="submission" date="2023-03" db="EMBL/GenBank/DDBJ databases">
        <authorList>
            <person name="Steffen K."/>
            <person name="Cardenas P."/>
        </authorList>
    </citation>
    <scope>NUCLEOTIDE SEQUENCE</scope>
</reference>
<accession>A0AA35TVF5</accession>
<keyword evidence="2" id="KW-1185">Reference proteome</keyword>